<feature type="transmembrane region" description="Helical" evidence="2">
    <location>
        <begin position="45"/>
        <end position="62"/>
    </location>
</feature>
<evidence type="ECO:0000256" key="1">
    <source>
        <dbReference type="SAM" id="MobiDB-lite"/>
    </source>
</evidence>
<keyword evidence="4" id="KW-1185">Reference proteome</keyword>
<reference evidence="3 4" key="1">
    <citation type="submission" date="2018-12" db="EMBL/GenBank/DDBJ databases">
        <authorList>
            <consortium name="Pathogen Informatics"/>
        </authorList>
    </citation>
    <scope>NUCLEOTIDE SEQUENCE [LARGE SCALE GENOMIC DNA]</scope>
    <source>
        <strain evidence="3 4">NCTC13354</strain>
    </source>
</reference>
<sequence length="124" mass="13557">MALSEYERRMLEKLEEQLLDDDPKLAESLASKKPTATQTAVSPKNLVIGLIVAVVGLLIVLGGVAAEIIVVGVLGFLVVFGGLWYLSEGFTRVEAPADSGPSPRKSRSSFMEQQLEEWRKRQQG</sequence>
<dbReference type="KEGG" id="tbw:NCTC13354_00299"/>
<organism evidence="3 4">
    <name type="scientific">Trueperella bialowiezensis</name>
    <dbReference type="NCBI Taxonomy" id="312285"/>
    <lineage>
        <taxon>Bacteria</taxon>
        <taxon>Bacillati</taxon>
        <taxon>Actinomycetota</taxon>
        <taxon>Actinomycetes</taxon>
        <taxon>Actinomycetales</taxon>
        <taxon>Actinomycetaceae</taxon>
        <taxon>Trueperella</taxon>
    </lineage>
</organism>
<dbReference type="OrthoDB" id="5244024at2"/>
<keyword evidence="2" id="KW-0812">Transmembrane</keyword>
<evidence type="ECO:0000313" key="3">
    <source>
        <dbReference type="EMBL" id="VEI12610.1"/>
    </source>
</evidence>
<accession>A0A3S4X4N9</accession>
<proteinExistence type="predicted"/>
<dbReference type="RefSeq" id="WP_126415800.1">
    <property type="nucleotide sequence ID" value="NZ_LR134476.1"/>
</dbReference>
<name>A0A3S4X4N9_9ACTO</name>
<dbReference type="InterPro" id="IPR021401">
    <property type="entry name" value="DUF3040"/>
</dbReference>
<gene>
    <name evidence="3" type="ORF">NCTC13354_00299</name>
</gene>
<dbReference type="EMBL" id="LR134476">
    <property type="protein sequence ID" value="VEI12610.1"/>
    <property type="molecule type" value="Genomic_DNA"/>
</dbReference>
<dbReference type="AlphaFoldDB" id="A0A3S4X4N9"/>
<dbReference type="Proteomes" id="UP000269542">
    <property type="component" value="Chromosome"/>
</dbReference>
<keyword evidence="2" id="KW-1133">Transmembrane helix</keyword>
<feature type="transmembrane region" description="Helical" evidence="2">
    <location>
        <begin position="68"/>
        <end position="86"/>
    </location>
</feature>
<feature type="region of interest" description="Disordered" evidence="1">
    <location>
        <begin position="95"/>
        <end position="124"/>
    </location>
</feature>
<dbReference type="Pfam" id="PF11239">
    <property type="entry name" value="DUF3040"/>
    <property type="match status" value="1"/>
</dbReference>
<evidence type="ECO:0000256" key="2">
    <source>
        <dbReference type="SAM" id="Phobius"/>
    </source>
</evidence>
<evidence type="ECO:0000313" key="4">
    <source>
        <dbReference type="Proteomes" id="UP000269542"/>
    </source>
</evidence>
<protein>
    <submittedName>
        <fullName evidence="3">Protein of uncharacterized function (DUF3040)</fullName>
    </submittedName>
</protein>
<keyword evidence="2" id="KW-0472">Membrane</keyword>